<dbReference type="Proteomes" id="UP000520770">
    <property type="component" value="Unassembled WGS sequence"/>
</dbReference>
<dbReference type="EMBL" id="JACIGY010000015">
    <property type="protein sequence ID" value="MBB4414842.1"/>
    <property type="molecule type" value="Genomic_DNA"/>
</dbReference>
<dbReference type="Proteomes" id="UP000524535">
    <property type="component" value="Unassembled WGS sequence"/>
</dbReference>
<feature type="compositionally biased region" description="Low complexity" evidence="1">
    <location>
        <begin position="196"/>
        <end position="208"/>
    </location>
</feature>
<name>A0A7W6TK47_9HYPH</name>
<dbReference type="RefSeq" id="WP_183830134.1">
    <property type="nucleotide sequence ID" value="NZ_JACIGW010000013.1"/>
</dbReference>
<evidence type="ECO:0000256" key="1">
    <source>
        <dbReference type="SAM" id="MobiDB-lite"/>
    </source>
</evidence>
<sequence>MTDGKTFSLSANGDSWSLETDPSTGEAIVLHTANASSGGYKTRSTIERFLEVSVGKPEHDSLLQILGRTEDQDPQPNDSLQTPSYGKAMRYLELGGRRLAKVDDNIVNIREWEMDPMDAEAFWQANVEALSEREKREVFLHLPSISDADTDEGRQTLRSPTQETRDTSAGGVQRQRQSGGRDDRPAGEVAKPTDQPAGGPEAAEPSPE</sequence>
<feature type="region of interest" description="Disordered" evidence="1">
    <location>
        <begin position="67"/>
        <end position="86"/>
    </location>
</feature>
<keyword evidence="6" id="KW-1185">Reference proteome</keyword>
<evidence type="ECO:0000313" key="2">
    <source>
        <dbReference type="EMBL" id="MBB4351590.1"/>
    </source>
</evidence>
<dbReference type="EMBL" id="JACIGW010000013">
    <property type="protein sequence ID" value="MBB4351590.1"/>
    <property type="molecule type" value="Genomic_DNA"/>
</dbReference>
<dbReference type="EMBL" id="JACIHM010000016">
    <property type="protein sequence ID" value="MBB4449516.1"/>
    <property type="molecule type" value="Genomic_DNA"/>
</dbReference>
<accession>A0A7W6TK47</accession>
<dbReference type="AlphaFoldDB" id="A0A7W6TK47"/>
<evidence type="ECO:0000313" key="7">
    <source>
        <dbReference type="Proteomes" id="UP000576087"/>
    </source>
</evidence>
<evidence type="ECO:0000313" key="3">
    <source>
        <dbReference type="EMBL" id="MBB4414842.1"/>
    </source>
</evidence>
<feature type="region of interest" description="Disordered" evidence="1">
    <location>
        <begin position="1"/>
        <end position="21"/>
    </location>
</feature>
<reference evidence="5 6" key="1">
    <citation type="submission" date="2020-08" db="EMBL/GenBank/DDBJ databases">
        <title>Genomic Encyclopedia of Type Strains, Phase IV (KMG-V): Genome sequencing to study the core and pangenomes of soil and plant-associated prokaryotes.</title>
        <authorList>
            <person name="Whitman W."/>
        </authorList>
    </citation>
    <scope>NUCLEOTIDE SEQUENCE [LARGE SCALE GENOMIC DNA]</scope>
    <source>
        <strain evidence="3 6">SEMIA 444</strain>
        <strain evidence="2 5">SEMIA 448</strain>
        <strain evidence="4 7">SEMIA 452</strain>
    </source>
</reference>
<evidence type="ECO:0000313" key="4">
    <source>
        <dbReference type="EMBL" id="MBB4449516.1"/>
    </source>
</evidence>
<dbReference type="Proteomes" id="UP000576087">
    <property type="component" value="Unassembled WGS sequence"/>
</dbReference>
<comment type="caution">
    <text evidence="3">The sequence shown here is derived from an EMBL/GenBank/DDBJ whole genome shotgun (WGS) entry which is preliminary data.</text>
</comment>
<evidence type="ECO:0000313" key="6">
    <source>
        <dbReference type="Proteomes" id="UP000524535"/>
    </source>
</evidence>
<proteinExistence type="predicted"/>
<protein>
    <submittedName>
        <fullName evidence="3">Uncharacterized protein</fullName>
    </submittedName>
</protein>
<organism evidence="3 6">
    <name type="scientific">Aliirhizobium cellulosilyticum</name>
    <dbReference type="NCBI Taxonomy" id="393664"/>
    <lineage>
        <taxon>Bacteria</taxon>
        <taxon>Pseudomonadati</taxon>
        <taxon>Pseudomonadota</taxon>
        <taxon>Alphaproteobacteria</taxon>
        <taxon>Hyphomicrobiales</taxon>
        <taxon>Rhizobiaceae</taxon>
        <taxon>Aliirhizobium</taxon>
    </lineage>
</organism>
<gene>
    <name evidence="3" type="ORF">GGE31_005388</name>
    <name evidence="2" type="ORF">GGE33_005372</name>
    <name evidence="4" type="ORF">GGE35_005372</name>
</gene>
<feature type="compositionally biased region" description="Polar residues" evidence="1">
    <location>
        <begin position="74"/>
        <end position="84"/>
    </location>
</feature>
<feature type="region of interest" description="Disordered" evidence="1">
    <location>
        <begin position="142"/>
        <end position="208"/>
    </location>
</feature>
<evidence type="ECO:0000313" key="5">
    <source>
        <dbReference type="Proteomes" id="UP000520770"/>
    </source>
</evidence>